<gene>
    <name evidence="5" type="ORF">BCR38DRAFT_483021</name>
</gene>
<feature type="transmembrane region" description="Helical" evidence="2">
    <location>
        <begin position="203"/>
        <end position="224"/>
    </location>
</feature>
<feature type="compositionally biased region" description="Polar residues" evidence="1">
    <location>
        <begin position="244"/>
        <end position="287"/>
    </location>
</feature>
<evidence type="ECO:0000256" key="2">
    <source>
        <dbReference type="SAM" id="Phobius"/>
    </source>
</evidence>
<dbReference type="AlphaFoldDB" id="A0A1Y2E7V1"/>
<feature type="compositionally biased region" description="Low complexity" evidence="1">
    <location>
        <begin position="49"/>
        <end position="115"/>
    </location>
</feature>
<feature type="compositionally biased region" description="Polar residues" evidence="1">
    <location>
        <begin position="183"/>
        <end position="196"/>
    </location>
</feature>
<feature type="compositionally biased region" description="Low complexity" evidence="1">
    <location>
        <begin position="167"/>
        <end position="182"/>
    </location>
</feature>
<keyword evidence="3" id="KW-0732">Signal</keyword>
<feature type="region of interest" description="Disordered" evidence="1">
    <location>
        <begin position="167"/>
        <end position="197"/>
    </location>
</feature>
<evidence type="ECO:0000256" key="3">
    <source>
        <dbReference type="SAM" id="SignalP"/>
    </source>
</evidence>
<dbReference type="RefSeq" id="XP_040718028.1">
    <property type="nucleotide sequence ID" value="XM_040863574.1"/>
</dbReference>
<dbReference type="InParanoid" id="A0A1Y2E7V1"/>
<feature type="region of interest" description="Disordered" evidence="1">
    <location>
        <begin position="233"/>
        <end position="287"/>
    </location>
</feature>
<keyword evidence="2" id="KW-0812">Transmembrane</keyword>
<feature type="compositionally biased region" description="Low complexity" evidence="1">
    <location>
        <begin position="127"/>
        <end position="147"/>
    </location>
</feature>
<keyword evidence="2" id="KW-0472">Membrane</keyword>
<evidence type="ECO:0000313" key="5">
    <source>
        <dbReference type="EMBL" id="ORY67404.1"/>
    </source>
</evidence>
<comment type="caution">
    <text evidence="5">The sequence shown here is derived from an EMBL/GenBank/DDBJ whole genome shotgun (WGS) entry which is preliminary data.</text>
</comment>
<dbReference type="OrthoDB" id="5425782at2759"/>
<name>A0A1Y2E7V1_9PEZI</name>
<evidence type="ECO:0000259" key="4">
    <source>
        <dbReference type="Pfam" id="PF04478"/>
    </source>
</evidence>
<reference evidence="5 6" key="1">
    <citation type="submission" date="2016-07" db="EMBL/GenBank/DDBJ databases">
        <title>Pervasive Adenine N6-methylation of Active Genes in Fungi.</title>
        <authorList>
            <consortium name="DOE Joint Genome Institute"/>
            <person name="Mondo S.J."/>
            <person name="Dannebaum R.O."/>
            <person name="Kuo R.C."/>
            <person name="Labutti K."/>
            <person name="Haridas S."/>
            <person name="Kuo A."/>
            <person name="Salamov A."/>
            <person name="Ahrendt S.R."/>
            <person name="Lipzen A."/>
            <person name="Sullivan W."/>
            <person name="Andreopoulos W.B."/>
            <person name="Clum A."/>
            <person name="Lindquist E."/>
            <person name="Daum C."/>
            <person name="Ramamoorthy G.K."/>
            <person name="Gryganskyi A."/>
            <person name="Culley D."/>
            <person name="Magnuson J.K."/>
            <person name="James T.Y."/>
            <person name="O'Malley M.A."/>
            <person name="Stajich J.E."/>
            <person name="Spatafora J.W."/>
            <person name="Visel A."/>
            <person name="Grigoriev I.V."/>
        </authorList>
    </citation>
    <scope>NUCLEOTIDE SEQUENCE [LARGE SCALE GENOMIC DNA]</scope>
    <source>
        <strain evidence="5 6">CBS 129021</strain>
    </source>
</reference>
<protein>
    <recommendedName>
        <fullName evidence="4">Mid2 domain-containing protein</fullName>
    </recommendedName>
</protein>
<evidence type="ECO:0000256" key="1">
    <source>
        <dbReference type="SAM" id="MobiDB-lite"/>
    </source>
</evidence>
<keyword evidence="6" id="KW-1185">Reference proteome</keyword>
<dbReference type="GeneID" id="63779786"/>
<accession>A0A1Y2E7V1</accession>
<feature type="signal peptide" evidence="3">
    <location>
        <begin position="1"/>
        <end position="22"/>
    </location>
</feature>
<evidence type="ECO:0000313" key="6">
    <source>
        <dbReference type="Proteomes" id="UP000193689"/>
    </source>
</evidence>
<organism evidence="5 6">
    <name type="scientific">Pseudomassariella vexata</name>
    <dbReference type="NCBI Taxonomy" id="1141098"/>
    <lineage>
        <taxon>Eukaryota</taxon>
        <taxon>Fungi</taxon>
        <taxon>Dikarya</taxon>
        <taxon>Ascomycota</taxon>
        <taxon>Pezizomycotina</taxon>
        <taxon>Sordariomycetes</taxon>
        <taxon>Xylariomycetidae</taxon>
        <taxon>Amphisphaeriales</taxon>
        <taxon>Pseudomassariaceae</taxon>
        <taxon>Pseudomassariella</taxon>
    </lineage>
</organism>
<keyword evidence="2" id="KW-1133">Transmembrane helix</keyword>
<dbReference type="Pfam" id="PF04478">
    <property type="entry name" value="Mid2"/>
    <property type="match status" value="1"/>
</dbReference>
<proteinExistence type="predicted"/>
<dbReference type="STRING" id="1141098.A0A1Y2E7V1"/>
<dbReference type="EMBL" id="MCFJ01000004">
    <property type="protein sequence ID" value="ORY67404.1"/>
    <property type="molecule type" value="Genomic_DNA"/>
</dbReference>
<feature type="chain" id="PRO_5013367886" description="Mid2 domain-containing protein" evidence="3">
    <location>
        <begin position="23"/>
        <end position="287"/>
    </location>
</feature>
<dbReference type="InterPro" id="IPR007567">
    <property type="entry name" value="Mid2_dom"/>
</dbReference>
<sequence>MYSTRLIHLLLVAFSLATVTQAAWYNLGLFERERHEIAARQDNSSASETVQVTTSISTTVPTTAPTTTTDAPETTTSVAPETTTTTTPTTTTRAPTTLTTTTPTTQGVTTDSPTPSTERGGGGATPTTSDNAATTDETTATTETTATPSVSTTILVVTTTNAAGQPTQITSTSATTITPSASLNNGQTGSSSSGMSDETRNTIIGVCVGVGGAIVLAVVGLLFWRLRARKRSQEDNEDLVNYGAGTSQFNNAPEKSENNGSANGRTPFQSTLESYHAPTQTNAASNF</sequence>
<dbReference type="Proteomes" id="UP000193689">
    <property type="component" value="Unassembled WGS sequence"/>
</dbReference>
<feature type="region of interest" description="Disordered" evidence="1">
    <location>
        <begin position="39"/>
        <end position="147"/>
    </location>
</feature>
<feature type="domain" description="Mid2" evidence="4">
    <location>
        <begin position="170"/>
        <end position="224"/>
    </location>
</feature>